<keyword evidence="2" id="KW-1185">Reference proteome</keyword>
<dbReference type="EMBL" id="JAHDVG010000466">
    <property type="protein sequence ID" value="KAH1183081.1"/>
    <property type="molecule type" value="Genomic_DNA"/>
</dbReference>
<dbReference type="AlphaFoldDB" id="A0A9D3XP93"/>
<accession>A0A9D3XP93</accession>
<gene>
    <name evidence="1" type="ORF">KIL84_004573</name>
</gene>
<protein>
    <submittedName>
        <fullName evidence="1">Uncharacterized protein</fullName>
    </submittedName>
</protein>
<sequence length="113" mass="12242">MAKNKPDSAKAGDENFAFLAVLFPLHALSSSSCSPEQPCSITMCLVSKGRGHGKVPDQLLRIPSLPLGSRLRPLWLFLVICCWPADRQPLTMLLSPVSESIFTQLPALDVNPG</sequence>
<evidence type="ECO:0000313" key="2">
    <source>
        <dbReference type="Proteomes" id="UP000827986"/>
    </source>
</evidence>
<reference evidence="1" key="1">
    <citation type="submission" date="2021-09" db="EMBL/GenBank/DDBJ databases">
        <title>The genome of Mauremys mutica provides insights into the evolution of semi-aquatic lifestyle.</title>
        <authorList>
            <person name="Gong S."/>
            <person name="Gao Y."/>
        </authorList>
    </citation>
    <scope>NUCLEOTIDE SEQUENCE</scope>
    <source>
        <strain evidence="1">MM-2020</strain>
        <tissue evidence="1">Muscle</tissue>
    </source>
</reference>
<dbReference type="Proteomes" id="UP000827986">
    <property type="component" value="Unassembled WGS sequence"/>
</dbReference>
<evidence type="ECO:0000313" key="1">
    <source>
        <dbReference type="EMBL" id="KAH1183081.1"/>
    </source>
</evidence>
<comment type="caution">
    <text evidence="1">The sequence shown here is derived from an EMBL/GenBank/DDBJ whole genome shotgun (WGS) entry which is preliminary data.</text>
</comment>
<proteinExistence type="predicted"/>
<dbReference type="PROSITE" id="PS51257">
    <property type="entry name" value="PROKAR_LIPOPROTEIN"/>
    <property type="match status" value="1"/>
</dbReference>
<name>A0A9D3XP93_9SAUR</name>
<organism evidence="1 2">
    <name type="scientific">Mauremys mutica</name>
    <name type="common">yellowpond turtle</name>
    <dbReference type="NCBI Taxonomy" id="74926"/>
    <lineage>
        <taxon>Eukaryota</taxon>
        <taxon>Metazoa</taxon>
        <taxon>Chordata</taxon>
        <taxon>Craniata</taxon>
        <taxon>Vertebrata</taxon>
        <taxon>Euteleostomi</taxon>
        <taxon>Archelosauria</taxon>
        <taxon>Testudinata</taxon>
        <taxon>Testudines</taxon>
        <taxon>Cryptodira</taxon>
        <taxon>Durocryptodira</taxon>
        <taxon>Testudinoidea</taxon>
        <taxon>Geoemydidae</taxon>
        <taxon>Geoemydinae</taxon>
        <taxon>Mauremys</taxon>
    </lineage>
</organism>